<name>A0ACB8BLF1_9AGAM</name>
<gene>
    <name evidence="1" type="ORF">BV22DRAFT_377539</name>
</gene>
<keyword evidence="2" id="KW-1185">Reference proteome</keyword>
<reference evidence="1" key="1">
    <citation type="journal article" date="2021" name="New Phytol.">
        <title>Evolutionary innovations through gain and loss of genes in the ectomycorrhizal Boletales.</title>
        <authorList>
            <person name="Wu G."/>
            <person name="Miyauchi S."/>
            <person name="Morin E."/>
            <person name="Kuo A."/>
            <person name="Drula E."/>
            <person name="Varga T."/>
            <person name="Kohler A."/>
            <person name="Feng B."/>
            <person name="Cao Y."/>
            <person name="Lipzen A."/>
            <person name="Daum C."/>
            <person name="Hundley H."/>
            <person name="Pangilinan J."/>
            <person name="Johnson J."/>
            <person name="Barry K."/>
            <person name="LaButti K."/>
            <person name="Ng V."/>
            <person name="Ahrendt S."/>
            <person name="Min B."/>
            <person name="Choi I.G."/>
            <person name="Park H."/>
            <person name="Plett J.M."/>
            <person name="Magnuson J."/>
            <person name="Spatafora J.W."/>
            <person name="Nagy L.G."/>
            <person name="Henrissat B."/>
            <person name="Grigoriev I.V."/>
            <person name="Yang Z.L."/>
            <person name="Xu J."/>
            <person name="Martin F.M."/>
        </authorList>
    </citation>
    <scope>NUCLEOTIDE SEQUENCE</scope>
    <source>
        <strain evidence="1">KUC20120723A-06</strain>
    </source>
</reference>
<comment type="caution">
    <text evidence="1">The sequence shown here is derived from an EMBL/GenBank/DDBJ whole genome shotgun (WGS) entry which is preliminary data.</text>
</comment>
<evidence type="ECO:0000313" key="1">
    <source>
        <dbReference type="EMBL" id="KAH7926134.1"/>
    </source>
</evidence>
<dbReference type="Proteomes" id="UP000790709">
    <property type="component" value="Unassembled WGS sequence"/>
</dbReference>
<evidence type="ECO:0000313" key="2">
    <source>
        <dbReference type="Proteomes" id="UP000790709"/>
    </source>
</evidence>
<accession>A0ACB8BLF1</accession>
<proteinExistence type="predicted"/>
<protein>
    <submittedName>
        <fullName evidence="1">Uncharacterized protein</fullName>
    </submittedName>
</protein>
<dbReference type="EMBL" id="MU266388">
    <property type="protein sequence ID" value="KAH7926134.1"/>
    <property type="molecule type" value="Genomic_DNA"/>
</dbReference>
<organism evidence="1 2">
    <name type="scientific">Leucogyrophana mollusca</name>
    <dbReference type="NCBI Taxonomy" id="85980"/>
    <lineage>
        <taxon>Eukaryota</taxon>
        <taxon>Fungi</taxon>
        <taxon>Dikarya</taxon>
        <taxon>Basidiomycota</taxon>
        <taxon>Agaricomycotina</taxon>
        <taxon>Agaricomycetes</taxon>
        <taxon>Agaricomycetidae</taxon>
        <taxon>Boletales</taxon>
        <taxon>Boletales incertae sedis</taxon>
        <taxon>Leucogyrophana</taxon>
    </lineage>
</organism>
<sequence>MRSEVYNILVNRETAPKLPVRESDAGQVFIADLTCIPVESVSGVGRYVCVPCILACLCFIVLSIPSSLHHSPILYCFHSELTYATDEPPTIARSAPPTSTAPHHGHARSSPRRNCRVKQVSRGHIWLRGAQSPTCTVFPPLFVK</sequence>